<dbReference type="SUPFAM" id="SSF56281">
    <property type="entry name" value="Metallo-hydrolase/oxidoreductase"/>
    <property type="match status" value="1"/>
</dbReference>
<dbReference type="Gene3D" id="3.60.15.10">
    <property type="entry name" value="Ribonuclease Z/Hydroxyacylglutathione hydrolase-like"/>
    <property type="match status" value="1"/>
</dbReference>
<evidence type="ECO:0000313" key="2">
    <source>
        <dbReference type="EMBL" id="HGV96897.1"/>
    </source>
</evidence>
<dbReference type="GO" id="GO:0016787">
    <property type="term" value="F:hydrolase activity"/>
    <property type="evidence" value="ECO:0007669"/>
    <property type="project" value="UniProtKB-KW"/>
</dbReference>
<dbReference type="PANTHER" id="PTHR42663">
    <property type="entry name" value="HYDROLASE C777.06C-RELATED-RELATED"/>
    <property type="match status" value="1"/>
</dbReference>
<dbReference type="InterPro" id="IPR001279">
    <property type="entry name" value="Metallo-B-lactamas"/>
</dbReference>
<dbReference type="Pfam" id="PF12706">
    <property type="entry name" value="Lactamase_B_2"/>
    <property type="match status" value="1"/>
</dbReference>
<dbReference type="AlphaFoldDB" id="A0A7C4XJT4"/>
<comment type="caution">
    <text evidence="2">The sequence shown here is derived from an EMBL/GenBank/DDBJ whole genome shotgun (WGS) entry which is preliminary data.</text>
</comment>
<feature type="domain" description="Metallo-beta-lactamase" evidence="1">
    <location>
        <begin position="31"/>
        <end position="223"/>
    </location>
</feature>
<gene>
    <name evidence="2" type="ORF">ENV60_01185</name>
</gene>
<accession>A0A7C4XJT4</accession>
<dbReference type="SMART" id="SM00849">
    <property type="entry name" value="Lactamase_B"/>
    <property type="match status" value="1"/>
</dbReference>
<dbReference type="InterPro" id="IPR036866">
    <property type="entry name" value="RibonucZ/Hydroxyglut_hydro"/>
</dbReference>
<sequence>MKKRVKEPPIDEIIFLGTGGARFVIAKQLRATGGIFFRIGGKNILVDPGPESYSRFLTYLPKFNPEKIDAIILTHKHIDHSADVNVYLDVITEGGFKRNGFLIAPSDAFGEGGVIFKYLLEFLNEILVIKSGLEVNLDGLKIHFPIKHEHRVETYGIKFYYNHYSISYITDTKFFSELIPAYKADILIMNLIKLEPSEIDHLSVADCEEIIKGIKPRVAIITHFGMTIIRAGPWNIARQLKEKTGVTVLAAEDGKHYEVEKILTYSTTATS</sequence>
<dbReference type="PANTHER" id="PTHR42663:SF6">
    <property type="entry name" value="HYDROLASE C777.06C-RELATED"/>
    <property type="match status" value="1"/>
</dbReference>
<dbReference type="EMBL" id="DTGZ01000023">
    <property type="protein sequence ID" value="HGV96897.1"/>
    <property type="molecule type" value="Genomic_DNA"/>
</dbReference>
<keyword evidence="2" id="KW-0378">Hydrolase</keyword>
<proteinExistence type="predicted"/>
<reference evidence="2" key="1">
    <citation type="journal article" date="2020" name="mSystems">
        <title>Genome- and Community-Level Interaction Insights into Carbon Utilization and Element Cycling Functions of Hydrothermarchaeota in Hydrothermal Sediment.</title>
        <authorList>
            <person name="Zhou Z."/>
            <person name="Liu Y."/>
            <person name="Xu W."/>
            <person name="Pan J."/>
            <person name="Luo Z.H."/>
            <person name="Li M."/>
        </authorList>
    </citation>
    <scope>NUCLEOTIDE SEQUENCE [LARGE SCALE GENOMIC DNA]</scope>
    <source>
        <strain evidence="2">SpSt-774</strain>
    </source>
</reference>
<organism evidence="2">
    <name type="scientific">candidate division WOR-3 bacterium</name>
    <dbReference type="NCBI Taxonomy" id="2052148"/>
    <lineage>
        <taxon>Bacteria</taxon>
        <taxon>Bacteria division WOR-3</taxon>
    </lineage>
</organism>
<evidence type="ECO:0000259" key="1">
    <source>
        <dbReference type="SMART" id="SM00849"/>
    </source>
</evidence>
<protein>
    <submittedName>
        <fullName evidence="2">MBL fold metallo-hydrolase</fullName>
    </submittedName>
</protein>
<name>A0A7C4XJT4_UNCW3</name>